<keyword evidence="3" id="KW-1185">Reference proteome</keyword>
<reference evidence="2 3" key="1">
    <citation type="submission" date="2019-06" db="EMBL/GenBank/DDBJ databases">
        <title>Wine fermentation using esterase from Monascus purpureus.</title>
        <authorList>
            <person name="Geng C."/>
            <person name="Zhang Y."/>
        </authorList>
    </citation>
    <scope>NUCLEOTIDE SEQUENCE [LARGE SCALE GENOMIC DNA]</scope>
    <source>
        <strain evidence="2">HQ1</strain>
    </source>
</reference>
<dbReference type="OrthoDB" id="4369561at2759"/>
<comment type="caution">
    <text evidence="2">The sequence shown here is derived from an EMBL/GenBank/DDBJ whole genome shotgun (WGS) entry which is preliminary data.</text>
</comment>
<dbReference type="STRING" id="5098.A0A507QZ20"/>
<dbReference type="AlphaFoldDB" id="A0A507QZ20"/>
<evidence type="ECO:0000313" key="3">
    <source>
        <dbReference type="Proteomes" id="UP000319663"/>
    </source>
</evidence>
<evidence type="ECO:0000313" key="2">
    <source>
        <dbReference type="EMBL" id="TQB73989.1"/>
    </source>
</evidence>
<dbReference type="Proteomes" id="UP000319663">
    <property type="component" value="Unassembled WGS sequence"/>
</dbReference>
<feature type="compositionally biased region" description="Polar residues" evidence="1">
    <location>
        <begin position="84"/>
        <end position="94"/>
    </location>
</feature>
<sequence length="124" mass="13218">MAQVASRHLPVQANYLQLILHNLFSILFRPGSPSAQYHVGHLYCEKDTEPHQASDLGENPCSRAIDAPEQAKDASTAKGKSATPGPSTQSTECSSPEHFGAQTTPTSDSPVRYPSIAVVVPPPP</sequence>
<feature type="region of interest" description="Disordered" evidence="1">
    <location>
        <begin position="49"/>
        <end position="124"/>
    </location>
</feature>
<evidence type="ECO:0000256" key="1">
    <source>
        <dbReference type="SAM" id="MobiDB-lite"/>
    </source>
</evidence>
<organism evidence="2 3">
    <name type="scientific">Monascus purpureus</name>
    <name type="common">Red mold</name>
    <name type="synonym">Monascus anka</name>
    <dbReference type="NCBI Taxonomy" id="5098"/>
    <lineage>
        <taxon>Eukaryota</taxon>
        <taxon>Fungi</taxon>
        <taxon>Dikarya</taxon>
        <taxon>Ascomycota</taxon>
        <taxon>Pezizomycotina</taxon>
        <taxon>Eurotiomycetes</taxon>
        <taxon>Eurotiomycetidae</taxon>
        <taxon>Eurotiales</taxon>
        <taxon>Aspergillaceae</taxon>
        <taxon>Monascus</taxon>
    </lineage>
</organism>
<gene>
    <name evidence="2" type="ORF">MPDQ_005320</name>
</gene>
<protein>
    <submittedName>
        <fullName evidence="2">Uncharacterized protein</fullName>
    </submittedName>
</protein>
<accession>A0A507QZ20</accession>
<proteinExistence type="predicted"/>
<name>A0A507QZ20_MONPU</name>
<dbReference type="EMBL" id="VIFY01000037">
    <property type="protein sequence ID" value="TQB73989.1"/>
    <property type="molecule type" value="Genomic_DNA"/>
</dbReference>